<comment type="caution">
    <text evidence="2">The sequence shown here is derived from an EMBL/GenBank/DDBJ whole genome shotgun (WGS) entry which is preliminary data.</text>
</comment>
<dbReference type="EMBL" id="WNWS01000503">
    <property type="protein sequence ID" value="KAE9966646.1"/>
    <property type="molecule type" value="Genomic_DNA"/>
</dbReference>
<accession>A0A8H3UA21</accession>
<dbReference type="AlphaFoldDB" id="A0A8H3UA21"/>
<protein>
    <recommendedName>
        <fullName evidence="4">Extracellular membrane protein CFEM domain-containing protein</fullName>
    </recommendedName>
</protein>
<proteinExistence type="predicted"/>
<keyword evidence="1" id="KW-0732">Signal</keyword>
<reference evidence="2 3" key="1">
    <citation type="submission" date="2018-12" db="EMBL/GenBank/DDBJ databases">
        <title>Venturia inaequalis Genome Resource.</title>
        <authorList>
            <person name="Lichtner F.J."/>
        </authorList>
    </citation>
    <scope>NUCLEOTIDE SEQUENCE [LARGE SCALE GENOMIC DNA]</scope>
    <source>
        <strain evidence="2 3">120213</strain>
    </source>
</reference>
<dbReference type="Proteomes" id="UP000447873">
    <property type="component" value="Unassembled WGS sequence"/>
</dbReference>
<evidence type="ECO:0000313" key="3">
    <source>
        <dbReference type="Proteomes" id="UP000447873"/>
    </source>
</evidence>
<evidence type="ECO:0008006" key="4">
    <source>
        <dbReference type="Google" id="ProtNLM"/>
    </source>
</evidence>
<sequence>MKPTSYPFLALLALSTVTASPTTTAKKIAPNTPSKIPVCGQQIWITAHSKGTCARQKKDKCWCNDHQARRYYAYNIVDQCHVTSEREFWQMEFNRRCRKEGGKGFRDIMWKGGSTPVVPISG</sequence>
<organism evidence="2 3">
    <name type="scientific">Venturia inaequalis</name>
    <name type="common">Apple scab fungus</name>
    <dbReference type="NCBI Taxonomy" id="5025"/>
    <lineage>
        <taxon>Eukaryota</taxon>
        <taxon>Fungi</taxon>
        <taxon>Dikarya</taxon>
        <taxon>Ascomycota</taxon>
        <taxon>Pezizomycotina</taxon>
        <taxon>Dothideomycetes</taxon>
        <taxon>Pleosporomycetidae</taxon>
        <taxon>Venturiales</taxon>
        <taxon>Venturiaceae</taxon>
        <taxon>Venturia</taxon>
    </lineage>
</organism>
<evidence type="ECO:0000256" key="1">
    <source>
        <dbReference type="SAM" id="SignalP"/>
    </source>
</evidence>
<feature type="chain" id="PRO_5034635046" description="Extracellular membrane protein CFEM domain-containing protein" evidence="1">
    <location>
        <begin position="20"/>
        <end position="122"/>
    </location>
</feature>
<feature type="signal peptide" evidence="1">
    <location>
        <begin position="1"/>
        <end position="19"/>
    </location>
</feature>
<evidence type="ECO:0000313" key="2">
    <source>
        <dbReference type="EMBL" id="KAE9966646.1"/>
    </source>
</evidence>
<name>A0A8H3UA21_VENIN</name>
<gene>
    <name evidence="2" type="ORF">EG328_008793</name>
</gene>